<evidence type="ECO:0000256" key="7">
    <source>
        <dbReference type="ARBA" id="ARBA00062314"/>
    </source>
</evidence>
<accession>A0A6A1VDQ4</accession>
<evidence type="ECO:0000259" key="10">
    <source>
        <dbReference type="PROSITE" id="PS51294"/>
    </source>
</evidence>
<dbReference type="SMART" id="SM00717">
    <property type="entry name" value="SANT"/>
    <property type="match status" value="2"/>
</dbReference>
<evidence type="ECO:0000256" key="4">
    <source>
        <dbReference type="ARBA" id="ARBA00023125"/>
    </source>
</evidence>
<evidence type="ECO:0000313" key="12">
    <source>
        <dbReference type="Proteomes" id="UP000516437"/>
    </source>
</evidence>
<keyword evidence="5" id="KW-0804">Transcription</keyword>
<dbReference type="Gene3D" id="1.10.10.60">
    <property type="entry name" value="Homeodomain-like"/>
    <property type="match status" value="2"/>
</dbReference>
<gene>
    <name evidence="11" type="ORF">CJ030_MR6G016118</name>
</gene>
<feature type="domain" description="HTH myb-type" evidence="10">
    <location>
        <begin position="8"/>
        <end position="60"/>
    </location>
</feature>
<dbReference type="Proteomes" id="UP000516437">
    <property type="component" value="Chromosome 6"/>
</dbReference>
<dbReference type="FunFam" id="1.10.10.60:FF:000001">
    <property type="entry name" value="MYB-related transcription factor"/>
    <property type="match status" value="1"/>
</dbReference>
<dbReference type="GO" id="GO:0051707">
    <property type="term" value="P:response to other organism"/>
    <property type="evidence" value="ECO:0007669"/>
    <property type="project" value="UniProtKB-ARBA"/>
</dbReference>
<dbReference type="EMBL" id="RXIC02000024">
    <property type="protein sequence ID" value="KAB1209240.1"/>
    <property type="molecule type" value="Genomic_DNA"/>
</dbReference>
<keyword evidence="4" id="KW-0238">DNA-binding</keyword>
<feature type="domain" description="HTH myb-type" evidence="10">
    <location>
        <begin position="61"/>
        <end position="115"/>
    </location>
</feature>
<evidence type="ECO:0000256" key="1">
    <source>
        <dbReference type="ARBA" id="ARBA00004123"/>
    </source>
</evidence>
<proteinExistence type="predicted"/>
<dbReference type="InterPro" id="IPR009057">
    <property type="entry name" value="Homeodomain-like_sf"/>
</dbReference>
<feature type="domain" description="Myb-like" evidence="9">
    <location>
        <begin position="8"/>
        <end position="60"/>
    </location>
</feature>
<dbReference type="InterPro" id="IPR001005">
    <property type="entry name" value="SANT/Myb"/>
</dbReference>
<comment type="subunit">
    <text evidence="7">Can form complexes with MYC2, MYC3 or MYC4.</text>
</comment>
<dbReference type="InterPro" id="IPR017930">
    <property type="entry name" value="Myb_dom"/>
</dbReference>
<evidence type="ECO:0000313" key="11">
    <source>
        <dbReference type="EMBL" id="KAB1209240.1"/>
    </source>
</evidence>
<organism evidence="11 12">
    <name type="scientific">Morella rubra</name>
    <name type="common">Chinese bayberry</name>
    <dbReference type="NCBI Taxonomy" id="262757"/>
    <lineage>
        <taxon>Eukaryota</taxon>
        <taxon>Viridiplantae</taxon>
        <taxon>Streptophyta</taxon>
        <taxon>Embryophyta</taxon>
        <taxon>Tracheophyta</taxon>
        <taxon>Spermatophyta</taxon>
        <taxon>Magnoliopsida</taxon>
        <taxon>eudicotyledons</taxon>
        <taxon>Gunneridae</taxon>
        <taxon>Pentapetalae</taxon>
        <taxon>rosids</taxon>
        <taxon>fabids</taxon>
        <taxon>Fagales</taxon>
        <taxon>Myricaceae</taxon>
        <taxon>Morella</taxon>
    </lineage>
</organism>
<dbReference type="PANTHER" id="PTHR47999:SF98">
    <property type="entry name" value="MYB TRANSCRIPTION FACTOR"/>
    <property type="match status" value="1"/>
</dbReference>
<evidence type="ECO:0000256" key="8">
    <source>
        <dbReference type="SAM" id="MobiDB-lite"/>
    </source>
</evidence>
<keyword evidence="6" id="KW-0539">Nucleus</keyword>
<comment type="subcellular location">
    <subcellularLocation>
        <location evidence="1">Nucleus</location>
    </subcellularLocation>
</comment>
<dbReference type="OrthoDB" id="2143914at2759"/>
<dbReference type="FunFam" id="1.10.10.60:FF:000394">
    <property type="entry name" value="MYB transcription factor"/>
    <property type="match status" value="1"/>
</dbReference>
<feature type="region of interest" description="Disordered" evidence="8">
    <location>
        <begin position="201"/>
        <end position="228"/>
    </location>
</feature>
<name>A0A6A1VDQ4_9ROSI</name>
<evidence type="ECO:0000256" key="6">
    <source>
        <dbReference type="ARBA" id="ARBA00023242"/>
    </source>
</evidence>
<dbReference type="SUPFAM" id="SSF46689">
    <property type="entry name" value="Homeodomain-like"/>
    <property type="match status" value="1"/>
</dbReference>
<dbReference type="PANTHER" id="PTHR47999">
    <property type="entry name" value="TRANSCRIPTION FACTOR MYB8-RELATED-RELATED"/>
    <property type="match status" value="1"/>
</dbReference>
<keyword evidence="3" id="KW-0805">Transcription regulation</keyword>
<dbReference type="CDD" id="cd00167">
    <property type="entry name" value="SANT"/>
    <property type="match status" value="2"/>
</dbReference>
<dbReference type="GO" id="GO:0005634">
    <property type="term" value="C:nucleus"/>
    <property type="evidence" value="ECO:0007669"/>
    <property type="project" value="UniProtKB-SubCell"/>
</dbReference>
<evidence type="ECO:0000256" key="3">
    <source>
        <dbReference type="ARBA" id="ARBA00023015"/>
    </source>
</evidence>
<protein>
    <submittedName>
        <fullName evidence="11">Transcription repressor MYB6</fullName>
    </submittedName>
</protein>
<dbReference type="PROSITE" id="PS50090">
    <property type="entry name" value="MYB_LIKE"/>
    <property type="match status" value="2"/>
</dbReference>
<comment type="caution">
    <text evidence="11">The sequence shown here is derived from an EMBL/GenBank/DDBJ whole genome shotgun (WGS) entry which is preliminary data.</text>
</comment>
<dbReference type="GO" id="GO:0000976">
    <property type="term" value="F:transcription cis-regulatory region binding"/>
    <property type="evidence" value="ECO:0007669"/>
    <property type="project" value="UniProtKB-ARBA"/>
</dbReference>
<evidence type="ECO:0000259" key="9">
    <source>
        <dbReference type="PROSITE" id="PS50090"/>
    </source>
</evidence>
<dbReference type="InterPro" id="IPR015495">
    <property type="entry name" value="Myb_TF_plants"/>
</dbReference>
<dbReference type="Pfam" id="PF00249">
    <property type="entry name" value="Myb_DNA-binding"/>
    <property type="match status" value="2"/>
</dbReference>
<dbReference type="PROSITE" id="PS51294">
    <property type="entry name" value="HTH_MYB"/>
    <property type="match status" value="2"/>
</dbReference>
<keyword evidence="12" id="KW-1185">Reference proteome</keyword>
<reference evidence="11 12" key="1">
    <citation type="journal article" date="2019" name="Plant Biotechnol. J.">
        <title>The red bayberry genome and genetic basis of sex determination.</title>
        <authorList>
            <person name="Jia H.M."/>
            <person name="Jia H.J."/>
            <person name="Cai Q.L."/>
            <person name="Wang Y."/>
            <person name="Zhao H.B."/>
            <person name="Yang W.F."/>
            <person name="Wang G.Y."/>
            <person name="Li Y.H."/>
            <person name="Zhan D.L."/>
            <person name="Shen Y.T."/>
            <person name="Niu Q.F."/>
            <person name="Chang L."/>
            <person name="Qiu J."/>
            <person name="Zhao L."/>
            <person name="Xie H.B."/>
            <person name="Fu W.Y."/>
            <person name="Jin J."/>
            <person name="Li X.W."/>
            <person name="Jiao Y."/>
            <person name="Zhou C.C."/>
            <person name="Tu T."/>
            <person name="Chai C.Y."/>
            <person name="Gao J.L."/>
            <person name="Fan L.J."/>
            <person name="van de Weg E."/>
            <person name="Wang J.Y."/>
            <person name="Gao Z.S."/>
        </authorList>
    </citation>
    <scope>NUCLEOTIDE SEQUENCE [LARGE SCALE GENOMIC DNA]</scope>
    <source>
        <tissue evidence="11">Leaves</tissue>
    </source>
</reference>
<dbReference type="GO" id="GO:0080090">
    <property type="term" value="P:regulation of primary metabolic process"/>
    <property type="evidence" value="ECO:0007669"/>
    <property type="project" value="UniProtKB-ARBA"/>
</dbReference>
<keyword evidence="2" id="KW-0677">Repeat</keyword>
<feature type="domain" description="Myb-like" evidence="9">
    <location>
        <begin position="61"/>
        <end position="111"/>
    </location>
</feature>
<dbReference type="AlphaFoldDB" id="A0A6A1VDQ4"/>
<evidence type="ECO:0000256" key="5">
    <source>
        <dbReference type="ARBA" id="ARBA00023163"/>
    </source>
</evidence>
<evidence type="ECO:0000256" key="2">
    <source>
        <dbReference type="ARBA" id="ARBA00022737"/>
    </source>
</evidence>
<feature type="region of interest" description="Disordered" evidence="8">
    <location>
        <begin position="120"/>
        <end position="142"/>
    </location>
</feature>
<sequence length="228" mass="25771">MRKPCCDKQDTNKGAWSKQEDQKLIDYIRKHGEGCWRTLPQAAGLLRCGKSCRLRWINYLRPDLKRGNFAEDEEDLIIKLHALLGNRWSLIAGRLPGRTDNEVKNYWNSHLRRKLMNMGIDPNNHRLRNNQPRPESLTTSSSATVSVLKCGAHDQRPVKSRGDNCDQVSDAGSSLLEDDSCGLPDLNLDLTVNIPFSLANGEEGRKRDESNTSTELDCSPSPTLLLFR</sequence>
<feature type="compositionally biased region" description="Polar residues" evidence="8">
    <location>
        <begin position="211"/>
        <end position="222"/>
    </location>
</feature>